<evidence type="ECO:0000313" key="1">
    <source>
        <dbReference type="EMBL" id="CEK42236.1"/>
    </source>
</evidence>
<geneLocation type="plasmid" evidence="1">
    <name>pQBR57</name>
</geneLocation>
<evidence type="ECO:0008006" key="2">
    <source>
        <dbReference type="Google" id="ProtNLM"/>
    </source>
</evidence>
<gene>
    <name evidence="1" type="ORF">PQBR57_0283</name>
</gene>
<name>A0A0G4E4R2_PSEFS</name>
<dbReference type="RefSeq" id="WP_192963410.1">
    <property type="nucleotide sequence ID" value="NZ_LN713926.1"/>
</dbReference>
<reference evidence="1" key="1">
    <citation type="submission" date="2014-12" db="EMBL/GenBank/DDBJ databases">
        <authorList>
            <person name="Hall J."/>
        </authorList>
    </citation>
    <scope>NUCLEOTIDE SEQUENCE [LARGE SCALE GENOMIC DNA]</scope>
    <source>
        <strain evidence="1">SBW25</strain>
        <plasmid evidence="1">pQBR57</plasmid>
    </source>
</reference>
<dbReference type="EMBL" id="LN713926">
    <property type="protein sequence ID" value="CEK42236.1"/>
    <property type="molecule type" value="Genomic_DNA"/>
</dbReference>
<organism evidence="1">
    <name type="scientific">Pseudomonas fluorescens (strain SBW25)</name>
    <dbReference type="NCBI Taxonomy" id="216595"/>
    <lineage>
        <taxon>Bacteria</taxon>
        <taxon>Pseudomonadati</taxon>
        <taxon>Pseudomonadota</taxon>
        <taxon>Gammaproteobacteria</taxon>
        <taxon>Pseudomonadales</taxon>
        <taxon>Pseudomonadaceae</taxon>
        <taxon>Pseudomonas</taxon>
    </lineage>
</organism>
<dbReference type="AlphaFoldDB" id="A0A0G4E4R2"/>
<reference evidence="1" key="2">
    <citation type="submission" date="2015-06" db="EMBL/GenBank/DDBJ databases">
        <title>Environmentally co-occuring mercury resistance plasmids are genetically and phenotypically diverse and confer variable context-dependent fitness effects.</title>
        <authorList>
            <person name="Hall J.P.J."/>
            <person name="Harrison E."/>
            <person name="Lilley A.K."/>
            <person name="Paterson S."/>
            <person name="Spiers A.J."/>
            <person name="Brockhurst M.A."/>
        </authorList>
    </citation>
    <scope>NUCLEOTIDE SEQUENCE [LARGE SCALE GENOMIC DNA]</scope>
    <source>
        <strain evidence="1">SBW25</strain>
        <plasmid evidence="1">pQBR57</plasmid>
    </source>
</reference>
<protein>
    <recommendedName>
        <fullName evidence="2">DUF4313 domain-containing protein</fullName>
    </recommendedName>
</protein>
<accession>A0A0G4E4R2</accession>
<proteinExistence type="predicted"/>
<sequence length="101" mass="11487">MERFELNTRLYPNKRLALELIENGEPWGLLTTNLVEASVTDDEICIPSWNLPEEVLVKFLASGKFEDTGRLEPAGFVEAPVWRVMCPEILERASRQRAAAK</sequence>
<keyword evidence="1" id="KW-0614">Plasmid</keyword>